<name>A0ABM3GP04_NEOLC</name>
<dbReference type="SUPFAM" id="SSF53474">
    <property type="entry name" value="alpha/beta-Hydrolases"/>
    <property type="match status" value="1"/>
</dbReference>
<dbReference type="InterPro" id="IPR000073">
    <property type="entry name" value="AB_hydrolase_1"/>
</dbReference>
<feature type="domain" description="AB hydrolase-1" evidence="1">
    <location>
        <begin position="79"/>
        <end position="222"/>
    </location>
</feature>
<dbReference type="PANTHER" id="PTHR12277:SF194">
    <property type="entry name" value="FI04476P"/>
    <property type="match status" value="1"/>
</dbReference>
<dbReference type="Gene3D" id="3.40.50.1820">
    <property type="entry name" value="alpha/beta hydrolase"/>
    <property type="match status" value="1"/>
</dbReference>
<dbReference type="GeneID" id="107217439"/>
<evidence type="ECO:0000313" key="2">
    <source>
        <dbReference type="Proteomes" id="UP000829291"/>
    </source>
</evidence>
<keyword evidence="2" id="KW-1185">Reference proteome</keyword>
<dbReference type="Pfam" id="PF12697">
    <property type="entry name" value="Abhydrolase_6"/>
    <property type="match status" value="1"/>
</dbReference>
<dbReference type="InterPro" id="IPR029058">
    <property type="entry name" value="AB_hydrolase_fold"/>
</dbReference>
<dbReference type="PANTHER" id="PTHR12277">
    <property type="entry name" value="ALPHA/BETA HYDROLASE DOMAIN-CONTAINING PROTEIN"/>
    <property type="match status" value="1"/>
</dbReference>
<evidence type="ECO:0000313" key="3">
    <source>
        <dbReference type="RefSeq" id="XP_046602002.1"/>
    </source>
</evidence>
<sequence length="308" mass="35159">MPKWEICRLQSVYWPRSVDFEKPEAVGLEGARNFYVQTDQDVNIGAWQILPRSLLNTSISCTSEAFESVLASSKRPVILYMHGNSGNRASGHRLELYRLFQNLDYHVVCFDYRSYGDSDDVDLSETGVVADSKYMLEWLIKKVKNSAPIYVWGHSLGTGVASHVLALMASEGVRIAGLFLEAPFNNIADELSEHPFAQLFKHLPWFHWMIVQPFYDNELRFESDKHITKIECPIMILHAQDDGVIPFFLGEKLYKAALESHGNETQRVQMERIDAALGLGHKWICRYDKLPELITNFLAKSTKTTQAL</sequence>
<reference evidence="3" key="1">
    <citation type="submission" date="2025-08" db="UniProtKB">
        <authorList>
            <consortium name="RefSeq"/>
        </authorList>
    </citation>
    <scope>IDENTIFICATION</scope>
    <source>
        <tissue evidence="3">Thorax and Abdomen</tissue>
    </source>
</reference>
<dbReference type="Proteomes" id="UP000829291">
    <property type="component" value="Chromosome 7"/>
</dbReference>
<accession>A0ABM3GP04</accession>
<organism evidence="2 3">
    <name type="scientific">Neodiprion lecontei</name>
    <name type="common">Redheaded pine sawfly</name>
    <dbReference type="NCBI Taxonomy" id="441921"/>
    <lineage>
        <taxon>Eukaryota</taxon>
        <taxon>Metazoa</taxon>
        <taxon>Ecdysozoa</taxon>
        <taxon>Arthropoda</taxon>
        <taxon>Hexapoda</taxon>
        <taxon>Insecta</taxon>
        <taxon>Pterygota</taxon>
        <taxon>Neoptera</taxon>
        <taxon>Endopterygota</taxon>
        <taxon>Hymenoptera</taxon>
        <taxon>Tenthredinoidea</taxon>
        <taxon>Diprionidae</taxon>
        <taxon>Diprioninae</taxon>
        <taxon>Neodiprion</taxon>
    </lineage>
</organism>
<evidence type="ECO:0000259" key="1">
    <source>
        <dbReference type="Pfam" id="PF12697"/>
    </source>
</evidence>
<dbReference type="RefSeq" id="XP_046602002.1">
    <property type="nucleotide sequence ID" value="XM_046746046.1"/>
</dbReference>
<protein>
    <submittedName>
        <fullName evidence="3">Lysophosphatidylserine lipase ABHD12</fullName>
    </submittedName>
</protein>
<proteinExistence type="predicted"/>
<gene>
    <name evidence="3" type="primary">LOC107217439</name>
</gene>